<dbReference type="EMBL" id="CAADFZ010000166">
    <property type="protein sequence ID" value="VFK67791.1"/>
    <property type="molecule type" value="Genomic_DNA"/>
</dbReference>
<gene>
    <name evidence="1" type="ORF">BECKUNK1418G_GA0071005_11661</name>
    <name evidence="2" type="ORF">BECKUNK1418H_GA0071006_11651</name>
</gene>
<sequence length="71" mass="7767">MSESSAKEAARNVKEILVNWIPAYQGNDGRVVDENLWFRLLPGWVPSIALDPGFYAGMTGSLNLGLISNSE</sequence>
<reference evidence="2" key="1">
    <citation type="submission" date="2019-02" db="EMBL/GenBank/DDBJ databases">
        <authorList>
            <person name="Gruber-Vodicka R. H."/>
            <person name="Seah K. B. B."/>
        </authorList>
    </citation>
    <scope>NUCLEOTIDE SEQUENCE</scope>
    <source>
        <strain evidence="2">BECK_BY19</strain>
        <strain evidence="1">BECK_BY8</strain>
    </source>
</reference>
<proteinExistence type="predicted"/>
<name>A0A451B4A6_9GAMM</name>
<dbReference type="AlphaFoldDB" id="A0A451B4A6"/>
<accession>A0A451B4A6</accession>
<protein>
    <submittedName>
        <fullName evidence="2">Uncharacterized protein</fullName>
    </submittedName>
</protein>
<organism evidence="2">
    <name type="scientific">Candidatus Kentrum sp. UNK</name>
    <dbReference type="NCBI Taxonomy" id="2126344"/>
    <lineage>
        <taxon>Bacteria</taxon>
        <taxon>Pseudomonadati</taxon>
        <taxon>Pseudomonadota</taxon>
        <taxon>Gammaproteobacteria</taxon>
        <taxon>Candidatus Kentrum</taxon>
    </lineage>
</organism>
<dbReference type="EMBL" id="CAADGD010000165">
    <property type="protein sequence ID" value="VFK73122.1"/>
    <property type="molecule type" value="Genomic_DNA"/>
</dbReference>
<evidence type="ECO:0000313" key="2">
    <source>
        <dbReference type="EMBL" id="VFK73122.1"/>
    </source>
</evidence>
<evidence type="ECO:0000313" key="1">
    <source>
        <dbReference type="EMBL" id="VFK67791.1"/>
    </source>
</evidence>